<organism evidence="3">
    <name type="scientific">Proteinivorax hydrogeniformans</name>
    <dbReference type="NCBI Taxonomy" id="1826727"/>
    <lineage>
        <taxon>Bacteria</taxon>
        <taxon>Bacillati</taxon>
        <taxon>Bacillota</taxon>
        <taxon>Clostridia</taxon>
        <taxon>Eubacteriales</taxon>
        <taxon>Proteinivoracaceae</taxon>
        <taxon>Proteinivorax</taxon>
    </lineage>
</organism>
<dbReference type="GO" id="GO:0004175">
    <property type="term" value="F:endopeptidase activity"/>
    <property type="evidence" value="ECO:0007669"/>
    <property type="project" value="UniProtKB-ARBA"/>
</dbReference>
<gene>
    <name evidence="3" type="ORF">PRVXH_002161</name>
</gene>
<proteinExistence type="predicted"/>
<feature type="transmembrane region" description="Helical" evidence="1">
    <location>
        <begin position="119"/>
        <end position="141"/>
    </location>
</feature>
<evidence type="ECO:0000256" key="1">
    <source>
        <dbReference type="SAM" id="Phobius"/>
    </source>
</evidence>
<feature type="transmembrane region" description="Helical" evidence="1">
    <location>
        <begin position="294"/>
        <end position="311"/>
    </location>
</feature>
<dbReference type="Pfam" id="PF02517">
    <property type="entry name" value="Rce1-like"/>
    <property type="match status" value="1"/>
</dbReference>
<feature type="transmembrane region" description="Helical" evidence="1">
    <location>
        <begin position="332"/>
        <end position="350"/>
    </location>
</feature>
<dbReference type="PANTHER" id="PTHR43592:SF15">
    <property type="entry name" value="CAAX AMINO TERMINAL PROTEASE FAMILY PROTEIN"/>
    <property type="match status" value="1"/>
</dbReference>
<keyword evidence="1" id="KW-0812">Transmembrane</keyword>
<feature type="transmembrane region" description="Helical" evidence="1">
    <location>
        <begin position="95"/>
        <end position="113"/>
    </location>
</feature>
<feature type="transmembrane region" description="Helical" evidence="1">
    <location>
        <begin position="370"/>
        <end position="389"/>
    </location>
</feature>
<keyword evidence="1" id="KW-1133">Transmembrane helix</keyword>
<reference evidence="3" key="1">
    <citation type="journal article" date="2018" name="Antonie Van Leeuwenhoek">
        <title>Proteinivorax hydrogeniformans sp. nov., an anaerobic, haloalkaliphilic bacterium fermenting proteinaceous compounds with high hydrogen production.</title>
        <authorList>
            <person name="Boltyanskaya Y."/>
            <person name="Detkova E."/>
            <person name="Pimenov N."/>
            <person name="Kevbrin V."/>
        </authorList>
    </citation>
    <scope>NUCLEOTIDE SEQUENCE</scope>
    <source>
        <strain evidence="3">Z-710</strain>
    </source>
</reference>
<evidence type="ECO:0000313" key="3">
    <source>
        <dbReference type="EMBL" id="XCI28211.1"/>
    </source>
</evidence>
<protein>
    <submittedName>
        <fullName evidence="3">CPBP family glutamic-type intramembrane protease</fullName>
        <ecNumber evidence="3">3.4.-.-</ecNumber>
    </submittedName>
</protein>
<feature type="transmembrane region" description="Helical" evidence="1">
    <location>
        <begin position="162"/>
        <end position="182"/>
    </location>
</feature>
<feature type="transmembrane region" description="Helical" evidence="1">
    <location>
        <begin position="401"/>
        <end position="419"/>
    </location>
</feature>
<evidence type="ECO:0000259" key="2">
    <source>
        <dbReference type="Pfam" id="PF02517"/>
    </source>
</evidence>
<dbReference type="PANTHER" id="PTHR43592">
    <property type="entry name" value="CAAX AMINO TERMINAL PROTEASE"/>
    <property type="match status" value="1"/>
</dbReference>
<dbReference type="GO" id="GO:0080120">
    <property type="term" value="P:CAAX-box protein maturation"/>
    <property type="evidence" value="ECO:0007669"/>
    <property type="project" value="UniProtKB-ARBA"/>
</dbReference>
<accession>A0AAU8HS22</accession>
<dbReference type="GO" id="GO:0006508">
    <property type="term" value="P:proteolysis"/>
    <property type="evidence" value="ECO:0007669"/>
    <property type="project" value="UniProtKB-KW"/>
</dbReference>
<feature type="transmembrane region" description="Helical" evidence="1">
    <location>
        <begin position="254"/>
        <end position="282"/>
    </location>
</feature>
<dbReference type="RefSeq" id="WP_353892787.1">
    <property type="nucleotide sequence ID" value="NZ_CP159485.1"/>
</dbReference>
<feature type="transmembrane region" description="Helical" evidence="1">
    <location>
        <begin position="26"/>
        <end position="46"/>
    </location>
</feature>
<feature type="transmembrane region" description="Helical" evidence="1">
    <location>
        <begin position="188"/>
        <end position="215"/>
    </location>
</feature>
<keyword evidence="3" id="KW-0378">Hydrolase</keyword>
<feature type="transmembrane region" description="Helical" evidence="1">
    <location>
        <begin position="462"/>
        <end position="489"/>
    </location>
</feature>
<sequence>MDAYTFSIKQALNVGFVKVKDNFLQLAQYLFILALAVVTLEFLVKTSSVYSVEYFLRIMRHFLLVLLTFSIIKICFNVYDGKKVQSIDLVNNYKYIPFFLGAILFGFLIMGVMSSFGLLIFAFVLGIFLISRFLFFLHFIIDENKGVFSSFNESWELTTDKGFKLLFFIILACLIMLAPILLGNLTSYILLEILCFFIFVFFALPFGVMTTIFVFRDLKENRSPWAKDYTGKGAKPNRFLVAIRKRKEGTFLDMLWNIIKVLLVFYMSLSLSISFIASVVSWTYRQPTRVDFEVGSILGAIIAFCIYTWMVEKRNKNLFQICRFKKITWQKSIAAFAAGMGFVSLSLVLLRVLGISPPTLNSNEIRTLEHIIILFSGTVIAVLLEEIVFRGFLFGELKEKLPLLVAVVVQAVIFGAMHMSVAQGIYSTILGIGLGLSMIWTGSIWAPILIHAGNNIFSLVSALVFGGLNIYFNVIFIIVVLPLTFGYLFKNKVPQYNDKGKTLDSTMEI</sequence>
<name>A0AAU8HS22_9FIRM</name>
<keyword evidence="3" id="KW-0645">Protease</keyword>
<dbReference type="AlphaFoldDB" id="A0AAU8HS22"/>
<keyword evidence="1" id="KW-0472">Membrane</keyword>
<dbReference type="EC" id="3.4.-.-" evidence="3"/>
<dbReference type="InterPro" id="IPR003675">
    <property type="entry name" value="Rce1/LyrA-like_dom"/>
</dbReference>
<feature type="transmembrane region" description="Helical" evidence="1">
    <location>
        <begin position="425"/>
        <end position="450"/>
    </location>
</feature>
<reference evidence="3" key="2">
    <citation type="submission" date="2024-06" db="EMBL/GenBank/DDBJ databases">
        <authorList>
            <person name="Petrova K.O."/>
            <person name="Toshchakov S.V."/>
            <person name="Boltjanskaja Y.V."/>
            <person name="Kevbrin V.V."/>
        </authorList>
    </citation>
    <scope>NUCLEOTIDE SEQUENCE</scope>
    <source>
        <strain evidence="3">Z-710</strain>
    </source>
</reference>
<dbReference type="EMBL" id="CP159485">
    <property type="protein sequence ID" value="XCI28211.1"/>
    <property type="molecule type" value="Genomic_DNA"/>
</dbReference>
<feature type="domain" description="CAAX prenyl protease 2/Lysostaphin resistance protein A-like" evidence="2">
    <location>
        <begin position="371"/>
        <end position="457"/>
    </location>
</feature>
<feature type="transmembrane region" description="Helical" evidence="1">
    <location>
        <begin position="58"/>
        <end position="79"/>
    </location>
</feature>